<feature type="compositionally biased region" description="Low complexity" evidence="9">
    <location>
        <begin position="1782"/>
        <end position="1798"/>
    </location>
</feature>
<feature type="region of interest" description="Disordered" evidence="9">
    <location>
        <begin position="785"/>
        <end position="822"/>
    </location>
</feature>
<reference evidence="14" key="4">
    <citation type="submission" date="2015-06" db="UniProtKB">
        <authorList>
            <consortium name="EnsemblMetazoa"/>
        </authorList>
    </citation>
    <scope>IDENTIFICATION</scope>
</reference>
<feature type="region of interest" description="Disordered" evidence="9">
    <location>
        <begin position="166"/>
        <end position="213"/>
    </location>
</feature>
<dbReference type="CDD" id="cd14513">
    <property type="entry name" value="DSP_slingshot"/>
    <property type="match status" value="1"/>
</dbReference>
<dbReference type="InterPro" id="IPR000387">
    <property type="entry name" value="Tyr_Pase_dom"/>
</dbReference>
<feature type="region of interest" description="Disordered" evidence="9">
    <location>
        <begin position="1334"/>
        <end position="1374"/>
    </location>
</feature>
<feature type="region of interest" description="Disordered" evidence="9">
    <location>
        <begin position="1580"/>
        <end position="1607"/>
    </location>
</feature>
<feature type="compositionally biased region" description="Low complexity" evidence="9">
    <location>
        <begin position="1498"/>
        <end position="1539"/>
    </location>
</feature>
<feature type="compositionally biased region" description="Low complexity" evidence="9">
    <location>
        <begin position="195"/>
        <end position="205"/>
    </location>
</feature>
<dbReference type="SUPFAM" id="SSF109715">
    <property type="entry name" value="DEK C-terminal domain"/>
    <property type="match status" value="1"/>
</dbReference>
<feature type="compositionally biased region" description="Low complexity" evidence="9">
    <location>
        <begin position="1546"/>
        <end position="1561"/>
    </location>
</feature>
<feature type="compositionally biased region" description="Low complexity" evidence="9">
    <location>
        <begin position="166"/>
        <end position="187"/>
    </location>
</feature>
<protein>
    <recommendedName>
        <fullName evidence="3">protein-serine/threonine phosphatase</fullName>
        <ecNumber evidence="3">3.1.3.16</ecNumber>
    </recommendedName>
</protein>
<comment type="catalytic activity">
    <reaction evidence="8">
        <text>O-phospho-L-threonyl-[protein] + H2O = L-threonyl-[protein] + phosphate</text>
        <dbReference type="Rhea" id="RHEA:47004"/>
        <dbReference type="Rhea" id="RHEA-COMP:11060"/>
        <dbReference type="Rhea" id="RHEA-COMP:11605"/>
        <dbReference type="ChEBI" id="CHEBI:15377"/>
        <dbReference type="ChEBI" id="CHEBI:30013"/>
        <dbReference type="ChEBI" id="CHEBI:43474"/>
        <dbReference type="ChEBI" id="CHEBI:61977"/>
        <dbReference type="EC" id="3.1.3.16"/>
    </reaction>
</comment>
<keyword evidence="6" id="KW-0904">Protein phosphatase</keyword>
<keyword evidence="4" id="KW-0963">Cytoplasm</keyword>
<dbReference type="VEuPathDB" id="VectorBase:ADAR2_011334"/>
<dbReference type="InterPro" id="IPR016130">
    <property type="entry name" value="Tyr_Pase_AS"/>
</dbReference>
<feature type="region of interest" description="Disordered" evidence="9">
    <location>
        <begin position="1441"/>
        <end position="1460"/>
    </location>
</feature>
<feature type="compositionally biased region" description="Basic and acidic residues" evidence="9">
    <location>
        <begin position="1441"/>
        <end position="1451"/>
    </location>
</feature>
<evidence type="ECO:0000256" key="3">
    <source>
        <dbReference type="ARBA" id="ARBA00013081"/>
    </source>
</evidence>
<feature type="compositionally biased region" description="Polar residues" evidence="9">
    <location>
        <begin position="1359"/>
        <end position="1372"/>
    </location>
</feature>
<feature type="region of interest" description="Disordered" evidence="9">
    <location>
        <begin position="1494"/>
        <end position="1567"/>
    </location>
</feature>
<evidence type="ECO:0000259" key="10">
    <source>
        <dbReference type="PROSITE" id="PS50054"/>
    </source>
</evidence>
<feature type="region of interest" description="Disordered" evidence="9">
    <location>
        <begin position="1156"/>
        <end position="1198"/>
    </location>
</feature>
<dbReference type="Proteomes" id="UP000000673">
    <property type="component" value="Unassembled WGS sequence"/>
</dbReference>
<organism evidence="13">
    <name type="scientific">Anopheles darlingi</name>
    <name type="common">Mosquito</name>
    <dbReference type="NCBI Taxonomy" id="43151"/>
    <lineage>
        <taxon>Eukaryota</taxon>
        <taxon>Metazoa</taxon>
        <taxon>Ecdysozoa</taxon>
        <taxon>Arthropoda</taxon>
        <taxon>Hexapoda</taxon>
        <taxon>Insecta</taxon>
        <taxon>Pterygota</taxon>
        <taxon>Neoptera</taxon>
        <taxon>Endopterygota</taxon>
        <taxon>Diptera</taxon>
        <taxon>Nematocera</taxon>
        <taxon>Culicoidea</taxon>
        <taxon>Culicidae</taxon>
        <taxon>Anophelinae</taxon>
        <taxon>Anopheles</taxon>
    </lineage>
</organism>
<evidence type="ECO:0000256" key="5">
    <source>
        <dbReference type="ARBA" id="ARBA00022801"/>
    </source>
</evidence>
<evidence type="ECO:0000256" key="8">
    <source>
        <dbReference type="ARBA" id="ARBA00048336"/>
    </source>
</evidence>
<dbReference type="FunFam" id="3.90.190.10:FF:000004">
    <property type="entry name" value="Protein phosphatase Slingshot homolog 2"/>
    <property type="match status" value="1"/>
</dbReference>
<feature type="compositionally biased region" description="Low complexity" evidence="9">
    <location>
        <begin position="1678"/>
        <end position="1743"/>
    </location>
</feature>
<feature type="compositionally biased region" description="Low complexity" evidence="9">
    <location>
        <begin position="1586"/>
        <end position="1599"/>
    </location>
</feature>
<evidence type="ECO:0000313" key="14">
    <source>
        <dbReference type="EnsemblMetazoa" id="ADAC000313-PA"/>
    </source>
</evidence>
<dbReference type="PANTHER" id="PTHR45864:SF2">
    <property type="entry name" value="PROTEIN PHOSPHATASE SLINGSHOT"/>
    <property type="match status" value="1"/>
</dbReference>
<reference evidence="13 15" key="1">
    <citation type="journal article" date="2010" name="BMC Genomics">
        <title>Combination of measures distinguishes pre-miRNAs from other stem-loops in the genome of the newly sequenced Anopheles darlingi.</title>
        <authorList>
            <person name="Mendes N.D."/>
            <person name="Freitas A.T."/>
            <person name="Vasconcelos A.T."/>
            <person name="Sagot M.F."/>
        </authorList>
    </citation>
    <scope>NUCLEOTIDE SEQUENCE</scope>
</reference>
<dbReference type="GO" id="GO:0004722">
    <property type="term" value="F:protein serine/threonine phosphatase activity"/>
    <property type="evidence" value="ECO:0007669"/>
    <property type="project" value="UniProtKB-EC"/>
</dbReference>
<feature type="domain" description="Tyrosine-protein phosphatase" evidence="10">
    <location>
        <begin position="466"/>
        <end position="607"/>
    </location>
</feature>
<dbReference type="Pfam" id="PF08766">
    <property type="entry name" value="DEK_C"/>
    <property type="match status" value="1"/>
</dbReference>
<dbReference type="InterPro" id="IPR029021">
    <property type="entry name" value="Prot-tyrosine_phosphatase-like"/>
</dbReference>
<dbReference type="Pfam" id="PF00782">
    <property type="entry name" value="DSPc"/>
    <property type="match status" value="1"/>
</dbReference>
<dbReference type="HOGENOM" id="CLU_236190_0_0_1"/>
<feature type="region of interest" description="Disordered" evidence="9">
    <location>
        <begin position="1678"/>
        <end position="1744"/>
    </location>
</feature>
<evidence type="ECO:0000256" key="2">
    <source>
        <dbReference type="ARBA" id="ARBA00009580"/>
    </source>
</evidence>
<feature type="domain" description="DEK-C" evidence="12">
    <location>
        <begin position="407"/>
        <end position="462"/>
    </location>
</feature>
<reference evidence="13" key="2">
    <citation type="submission" date="2010-05" db="EMBL/GenBank/DDBJ databases">
        <authorList>
            <person name="Almeida L.G."/>
            <person name="Nicolas M.F."/>
            <person name="Souza R.C."/>
            <person name="Vasconcelos A.T.R."/>
        </authorList>
    </citation>
    <scope>NUCLEOTIDE SEQUENCE</scope>
</reference>
<feature type="compositionally biased region" description="Low complexity" evidence="9">
    <location>
        <begin position="91"/>
        <end position="101"/>
    </location>
</feature>
<evidence type="ECO:0000259" key="12">
    <source>
        <dbReference type="PROSITE" id="PS51998"/>
    </source>
</evidence>
<evidence type="ECO:0000256" key="7">
    <source>
        <dbReference type="ARBA" id="ARBA00023212"/>
    </source>
</evidence>
<dbReference type="STRING" id="43151.W5JWA8"/>
<dbReference type="InterPro" id="IPR000340">
    <property type="entry name" value="Dual-sp_phosphatase_cat-dom"/>
</dbReference>
<dbReference type="InterPro" id="IPR014876">
    <property type="entry name" value="DEK_C"/>
</dbReference>
<feature type="region of interest" description="Disordered" evidence="9">
    <location>
        <begin position="1782"/>
        <end position="1882"/>
    </location>
</feature>
<dbReference type="EnsemblMetazoa" id="ADAC000313-RA">
    <property type="protein sequence ID" value="ADAC000313-PA"/>
    <property type="gene ID" value="ADAC000313"/>
</dbReference>
<evidence type="ECO:0000256" key="6">
    <source>
        <dbReference type="ARBA" id="ARBA00022912"/>
    </source>
</evidence>
<dbReference type="GO" id="GO:0003779">
    <property type="term" value="F:actin binding"/>
    <property type="evidence" value="ECO:0007669"/>
    <property type="project" value="InterPro"/>
</dbReference>
<dbReference type="InterPro" id="IPR043588">
    <property type="entry name" value="SSH-N"/>
</dbReference>
<dbReference type="GO" id="GO:0030837">
    <property type="term" value="P:negative regulation of actin filament polymerization"/>
    <property type="evidence" value="ECO:0007669"/>
    <property type="project" value="InterPro"/>
</dbReference>
<proteinExistence type="inferred from homology"/>
<feature type="domain" description="Tyrosine specific protein phosphatases" evidence="11">
    <location>
        <begin position="528"/>
        <end position="585"/>
    </location>
</feature>
<dbReference type="PROSITE" id="PS00383">
    <property type="entry name" value="TYR_PHOSPHATASE_1"/>
    <property type="match status" value="1"/>
</dbReference>
<evidence type="ECO:0000256" key="9">
    <source>
        <dbReference type="SAM" id="MobiDB-lite"/>
    </source>
</evidence>
<feature type="compositionally biased region" description="Basic and acidic residues" evidence="9">
    <location>
        <begin position="1334"/>
        <end position="1355"/>
    </location>
</feature>
<dbReference type="PROSITE" id="PS50054">
    <property type="entry name" value="TYR_PHOSPHATASE_DUAL"/>
    <property type="match status" value="1"/>
</dbReference>
<feature type="compositionally biased region" description="Low complexity" evidence="9">
    <location>
        <begin position="1164"/>
        <end position="1198"/>
    </location>
</feature>
<dbReference type="InterPro" id="IPR043587">
    <property type="entry name" value="Phosphatase_SSH-like"/>
</dbReference>
<feature type="region of interest" description="Disordered" evidence="9">
    <location>
        <begin position="1"/>
        <end position="108"/>
    </location>
</feature>
<dbReference type="InterPro" id="IPR020422">
    <property type="entry name" value="TYR_PHOSPHATASE_DUAL_dom"/>
</dbReference>
<feature type="compositionally biased region" description="Polar residues" evidence="9">
    <location>
        <begin position="809"/>
        <end position="821"/>
    </location>
</feature>
<evidence type="ECO:0000313" key="13">
    <source>
        <dbReference type="EMBL" id="ETN67858.1"/>
    </source>
</evidence>
<dbReference type="SMART" id="SM00195">
    <property type="entry name" value="DSPc"/>
    <property type="match status" value="1"/>
</dbReference>
<feature type="compositionally biased region" description="Low complexity" evidence="9">
    <location>
        <begin position="1816"/>
        <end position="1841"/>
    </location>
</feature>
<feature type="region of interest" description="Disordered" evidence="9">
    <location>
        <begin position="1112"/>
        <end position="1136"/>
    </location>
</feature>
<comment type="similarity">
    <text evidence="2">Belongs to the protein-tyrosine phosphatase family.</text>
</comment>
<keyword evidence="7" id="KW-0206">Cytoskeleton</keyword>
<reference evidence="13" key="3">
    <citation type="journal article" date="2013" name="Nucleic Acids Res.">
        <title>The genome of Anopheles darlingi, the main neotropical malaria vector.</title>
        <authorList>
            <person name="Marinotti O."/>
            <person name="Cerqueira G.C."/>
            <person name="de Almeida L.G."/>
            <person name="Ferro M.I."/>
            <person name="Loreto E.L."/>
            <person name="Zaha A."/>
            <person name="Teixeira S.M."/>
            <person name="Wespiser A.R."/>
            <person name="Almeida E Silva A."/>
            <person name="Schlindwein A.D."/>
            <person name="Pacheco A.C."/>
            <person name="Silva A.L."/>
            <person name="Graveley B.R."/>
            <person name="Walenz B.P."/>
            <person name="Lima Bde A."/>
            <person name="Ribeiro C.A."/>
            <person name="Nunes-Silva C.G."/>
            <person name="de Carvalho C.R."/>
            <person name="Soares C.M."/>
            <person name="de Menezes C.B."/>
            <person name="Matiolli C."/>
            <person name="Caffrey D."/>
            <person name="Araujo D.A."/>
            <person name="de Oliveira D.M."/>
            <person name="Golenbock D."/>
            <person name="Grisard E.C."/>
            <person name="Fantinatti-Garboggini F."/>
            <person name="de Carvalho F.M."/>
            <person name="Barcellos F.G."/>
            <person name="Prosdocimi F."/>
            <person name="May G."/>
            <person name="Azevedo Junior G.M."/>
            <person name="Guimaraes G.M."/>
            <person name="Goldman G.H."/>
            <person name="Padilha I.Q."/>
            <person name="Batista Jda S."/>
            <person name="Ferro J.A."/>
            <person name="Ribeiro J.M."/>
            <person name="Fietto J.L."/>
            <person name="Dabbas K.M."/>
            <person name="Cerdeira L."/>
            <person name="Agnez-Lima L.F."/>
            <person name="Brocchi M."/>
            <person name="de Carvalho M.O."/>
            <person name="Teixeira Mde M."/>
            <person name="Diniz Maia Mde M."/>
            <person name="Goldman M.H."/>
            <person name="Cruz Schneider M.P."/>
            <person name="Felipe M.S."/>
            <person name="Hungria M."/>
            <person name="Nicolas M.F."/>
            <person name="Pereira M."/>
            <person name="Montes M.A."/>
            <person name="Cantao M.E."/>
            <person name="Vincentz M."/>
            <person name="Rafael M.S."/>
            <person name="Silverman N."/>
            <person name="Stoco P.H."/>
            <person name="Souza R.C."/>
            <person name="Vicentini R."/>
            <person name="Gazzinelli R.T."/>
            <person name="Neves Rde O."/>
            <person name="Silva R."/>
            <person name="Astolfi-Filho S."/>
            <person name="Maciel T.E."/>
            <person name="Urmenyi T.P."/>
            <person name="Tadei W.P."/>
            <person name="Camargo E.P."/>
            <person name="de Vasconcelos A.T."/>
        </authorList>
    </citation>
    <scope>NUCLEOTIDE SEQUENCE</scope>
</reference>
<comment type="subcellular location">
    <subcellularLocation>
        <location evidence="1">Cytoplasm</location>
        <location evidence="1">Cytoskeleton</location>
    </subcellularLocation>
</comment>
<dbReference type="eggNOG" id="KOG1716">
    <property type="taxonomic scope" value="Eukaryota"/>
</dbReference>
<dbReference type="VEuPathDB" id="VectorBase:ADAC000313"/>
<dbReference type="EMBL" id="ADMH02000086">
    <property type="protein sequence ID" value="ETN67858.1"/>
    <property type="molecule type" value="Genomic_DNA"/>
</dbReference>
<feature type="compositionally biased region" description="Basic and acidic residues" evidence="9">
    <location>
        <begin position="613"/>
        <end position="632"/>
    </location>
</feature>
<evidence type="ECO:0000259" key="11">
    <source>
        <dbReference type="PROSITE" id="PS50056"/>
    </source>
</evidence>
<dbReference type="Pfam" id="PF23040">
    <property type="entry name" value="PH_SSH1-like_1st"/>
    <property type="match status" value="2"/>
</dbReference>
<dbReference type="Gene3D" id="3.90.190.10">
    <property type="entry name" value="Protein tyrosine phosphatase superfamily"/>
    <property type="match status" value="1"/>
</dbReference>
<dbReference type="EC" id="3.1.3.16" evidence="3"/>
<dbReference type="PANTHER" id="PTHR45864">
    <property type="entry name" value="SLINGSHOT PROTEIN PHOSPHATASE HOMOLOG"/>
    <property type="match status" value="1"/>
</dbReference>
<feature type="region of interest" description="Disordered" evidence="9">
    <location>
        <begin position="387"/>
        <end position="410"/>
    </location>
</feature>
<dbReference type="PROSITE" id="PS50056">
    <property type="entry name" value="TYR_PHOSPHATASE_2"/>
    <property type="match status" value="1"/>
</dbReference>
<evidence type="ECO:0000256" key="1">
    <source>
        <dbReference type="ARBA" id="ARBA00004245"/>
    </source>
</evidence>
<evidence type="ECO:0000313" key="15">
    <source>
        <dbReference type="Proteomes" id="UP000000673"/>
    </source>
</evidence>
<dbReference type="OMA" id="AMKANGW"/>
<name>W5JWA8_ANODA</name>
<accession>W5JWA8</accession>
<dbReference type="GO" id="GO:0005856">
    <property type="term" value="C:cytoskeleton"/>
    <property type="evidence" value="ECO:0007669"/>
    <property type="project" value="UniProtKB-SubCell"/>
</dbReference>
<dbReference type="SUPFAM" id="SSF52799">
    <property type="entry name" value="(Phosphotyrosine protein) phosphatases II"/>
    <property type="match status" value="1"/>
</dbReference>
<sequence length="1882" mass="197080">MPVLPSAGEQRVARVAAPADPHGSNGGGLALLHQHKGRTEHEGGVGGCRANETAEDDKGPGEGGATGGPATSQSASIGDHDRPSTGSRPASSCSSSSSSSSDVQQHLQSMCNLLRKEETLKMAVKLESLRPGRTRYLVVVSRTVVSGKRVPQPPGVSNFLYPSQQPLWPSSSTSSSSSSSTSSIYSSTPPPPPQQQQQQQQQPSSRPGRDDLSDLGAVIASCESVQCDSNNTNSSVSSGSGLLTGAVSSSSDCIDTSATQPADAAGALAVQPTSANSGKDIVESCLLGIDCNERTTVGLVLKLLADTSIRLDGDGGFMVSSCGKQHIFKPVSVQTMWSALQTLHKISSKAREHNFYAGGPSHDWVAHYEAHIDSDRSCLNEWNAMDSLESRRPPSPDSIRSKPTKREETESVIRSKLKELMVSVDLDDVTSKFIRSRLEELLDMDLGEYKPFIDIEMLVILGQMDAPTEIFEHVYLGSEWNACNLEELQRNGVRHILNVTREIDNFFPGQFNYYNVRVYDDEKTDLLRHWDNTFKYILRAKMEGSKVLVHCKMGISRSASVVIAYAMKANGWGFERALRHVKSLRSCIKPNKNFMMQLETYQGMLDAMKNREKLQRSKSETNLKLAGAKEGRLLPGSKPTPLIQALNGGNKGTVTAAVTASLTGQSPDGDSMMQRVGVVGTRDRSAGGEGGEGARVEMERIDQPTIEPLTSSIDTERADLLLDVDAMVRGRTRNRTRGVLQQGLNIGVTETSRTPDAIDEHAGRRSDFAVPFPWSSSSSRLLASTKRHKSMSPDALQPRWPSVSGAESGATTPLGRSSVMESSGADAGATVISGGRRKHQSFSLEHLHGGALELRSAAAAAASSHSSSAMAGAEPKTIRMPCGNGENYSVSPNQIMHLQDKLPVGGRRGSSTKPIGVKSSGLLRWQLNMAQPTTTSTITNPPVHNAVNEQSIGEQQQQVDPSTYPSAVQAHIDQSRVTTATASGSSSNSSSITFLTVKPSSTASAVAASSAVSTSTVPSTTGPGLDSVPVSSVRSIVSELESGNVGDSSAITTTTTTITGSGNIPVAPPSLPQVEAGCTGVGSAAIPIGSVAAEAAAVAVAAAAVSVVKTKEQSGIAATGTSNPEQWDPGDADRLPTSTICWTSSAQIIQQSCTLPPPLAHEQSSTGCSGSSSSSNSRSSSSSSSSKTTRSTNTNTTTVSVARQCSWSGCDVNVGLLVPSGSGSVMNVHMTGGPCLTRNSSWGPSDAGRASISNRSVLAVTEVTRSGTEAYEKDEIPWHPGTVKRTKERIEERSSVAAAAAAPLSNAAPSDASIPAATSSSTIKLVCNERLHAITGTARERTSNRKRRGENDGTAKADPNTTSGSPATSDHLSGTKVDILTADTEPNSLKSLAITTTTAAAATAAPAAAAAAAATTTTTTTTTHTAAGKVRDLKMSFEAKTAKERRKEGQKKVRSLPSSPVAIHIELGQSKHSGPAGCAQTGIVVANPTLPTLVRQPSSASSSSSTSSSSSSSSSFSSSSSSSSSSSASSAASASATTANEGSCRKPAQQQQQPQQQAKVPVQPPEDVTVRDLVDRYEVHVPRLRTSSSSSSTNATSTTMPRQRPRSVFEPLKSSAQAHFPLQAGASKMTGFGGGGSGGPLMLSHSTALIRTEDFSRPPVPPTVPLVRGLVLPCLTAVPPSTQHSQHQQQQQQQHPPHSNNNNNVGQHLSSNNPGPGSGNNASNNNITTSNNHNNNNNNLIGGKRMLQHGRTHPLAKINPTTAVMHHQQYYHNLHYCFPQQQQQAEQQKQQQPTSQLQHAQGQQPERNGGGGAGDGSVAVTTGTATTTSTTTAATSIAAPSPDAPLSIPGTTASGTAHDSVIPSPSPTGTPSSVAANTYNTM</sequence>
<keyword evidence="5" id="KW-0378">Hydrolase</keyword>
<keyword evidence="15" id="KW-1185">Reference proteome</keyword>
<dbReference type="PROSITE" id="PS51998">
    <property type="entry name" value="DEK_C"/>
    <property type="match status" value="1"/>
</dbReference>
<feature type="region of interest" description="Disordered" evidence="9">
    <location>
        <begin position="613"/>
        <end position="638"/>
    </location>
</feature>
<gene>
    <name evidence="13" type="ORF">AND_000313</name>
</gene>
<evidence type="ECO:0000256" key="4">
    <source>
        <dbReference type="ARBA" id="ARBA00022490"/>
    </source>
</evidence>